<evidence type="ECO:0000259" key="8">
    <source>
        <dbReference type="PROSITE" id="PS50847"/>
    </source>
</evidence>
<keyword evidence="6" id="KW-0472">Membrane</keyword>
<dbReference type="InterPro" id="IPR054215">
    <property type="entry name" value="DUF6923"/>
</dbReference>
<keyword evidence="6" id="KW-1133">Transmembrane helix</keyword>
<dbReference type="SUPFAM" id="SSF63825">
    <property type="entry name" value="YWTD domain"/>
    <property type="match status" value="1"/>
</dbReference>
<keyword evidence="1" id="KW-0134">Cell wall</keyword>
<dbReference type="AlphaFoldDB" id="A0A1H5GR24"/>
<dbReference type="EMBL" id="FNTX01000001">
    <property type="protein sequence ID" value="SEE18177.1"/>
    <property type="molecule type" value="Genomic_DNA"/>
</dbReference>
<feature type="chain" id="PRO_5011496728" evidence="7">
    <location>
        <begin position="23"/>
        <end position="623"/>
    </location>
</feature>
<accession>A0A1H5GR24</accession>
<protein>
    <submittedName>
        <fullName evidence="9">Conserved repeat domain-containing protein</fullName>
    </submittedName>
</protein>
<feature type="domain" description="Gram-positive cocci surface proteins LPxTG" evidence="8">
    <location>
        <begin position="588"/>
        <end position="623"/>
    </location>
</feature>
<keyword evidence="4" id="KW-0572">Peptidoglycan-anchor</keyword>
<dbReference type="PROSITE" id="PS50847">
    <property type="entry name" value="GRAM_POS_ANCHORING"/>
    <property type="match status" value="1"/>
</dbReference>
<dbReference type="NCBIfam" id="TIGR01451">
    <property type="entry name" value="B_ant_repeat"/>
    <property type="match status" value="1"/>
</dbReference>
<evidence type="ECO:0000256" key="1">
    <source>
        <dbReference type="ARBA" id="ARBA00022512"/>
    </source>
</evidence>
<evidence type="ECO:0000256" key="5">
    <source>
        <dbReference type="SAM" id="MobiDB-lite"/>
    </source>
</evidence>
<dbReference type="STRING" id="648782.SAMN04488554_1733"/>
<dbReference type="InterPro" id="IPR055354">
    <property type="entry name" value="DUF7507"/>
</dbReference>
<dbReference type="InterPro" id="IPR019931">
    <property type="entry name" value="LPXTG_anchor"/>
</dbReference>
<evidence type="ECO:0000313" key="10">
    <source>
        <dbReference type="Proteomes" id="UP000199220"/>
    </source>
</evidence>
<dbReference type="InterPro" id="IPR045474">
    <property type="entry name" value="GEVED"/>
</dbReference>
<reference evidence="10" key="1">
    <citation type="submission" date="2016-10" db="EMBL/GenBank/DDBJ databases">
        <authorList>
            <person name="Varghese N."/>
            <person name="Submissions S."/>
        </authorList>
    </citation>
    <scope>NUCLEOTIDE SEQUENCE [LARGE SCALE GENOMIC DNA]</scope>
    <source>
        <strain evidence="10">DSM 21368</strain>
    </source>
</reference>
<evidence type="ECO:0000256" key="2">
    <source>
        <dbReference type="ARBA" id="ARBA00022525"/>
    </source>
</evidence>
<organism evidence="9 10">
    <name type="scientific">Ruania alba</name>
    <dbReference type="NCBI Taxonomy" id="648782"/>
    <lineage>
        <taxon>Bacteria</taxon>
        <taxon>Bacillati</taxon>
        <taxon>Actinomycetota</taxon>
        <taxon>Actinomycetes</taxon>
        <taxon>Micrococcales</taxon>
        <taxon>Ruaniaceae</taxon>
        <taxon>Ruania</taxon>
    </lineage>
</organism>
<gene>
    <name evidence="9" type="ORF">SAMN04488554_1733</name>
</gene>
<dbReference type="Proteomes" id="UP000199220">
    <property type="component" value="Unassembled WGS sequence"/>
</dbReference>
<evidence type="ECO:0000313" key="9">
    <source>
        <dbReference type="EMBL" id="SEE18177.1"/>
    </source>
</evidence>
<keyword evidence="10" id="KW-1185">Reference proteome</keyword>
<dbReference type="Pfam" id="PF24346">
    <property type="entry name" value="DUF7507"/>
    <property type="match status" value="1"/>
</dbReference>
<feature type="compositionally biased region" description="Low complexity" evidence="5">
    <location>
        <begin position="575"/>
        <end position="586"/>
    </location>
</feature>
<proteinExistence type="predicted"/>
<evidence type="ECO:0000256" key="6">
    <source>
        <dbReference type="SAM" id="Phobius"/>
    </source>
</evidence>
<feature type="signal peptide" evidence="7">
    <location>
        <begin position="1"/>
        <end position="22"/>
    </location>
</feature>
<evidence type="ECO:0000256" key="4">
    <source>
        <dbReference type="ARBA" id="ARBA00023088"/>
    </source>
</evidence>
<dbReference type="Pfam" id="PF21959">
    <property type="entry name" value="DUF6923"/>
    <property type="match status" value="1"/>
</dbReference>
<keyword evidence="3 7" id="KW-0732">Signal</keyword>
<feature type="transmembrane region" description="Helical" evidence="6">
    <location>
        <begin position="597"/>
        <end position="617"/>
    </location>
</feature>
<evidence type="ECO:0000256" key="7">
    <source>
        <dbReference type="SAM" id="SignalP"/>
    </source>
</evidence>
<keyword evidence="6" id="KW-0812">Transmembrane</keyword>
<feature type="region of interest" description="Disordered" evidence="5">
    <location>
        <begin position="538"/>
        <end position="590"/>
    </location>
</feature>
<name>A0A1H5GR24_9MICO</name>
<sequence>MRAAIVALLGACLTLPAIPATAQPTNSDLEPFGCQGGGILTQVSGNYFVDLATGDYEPMPAVPELMNGVGFNPTDNLVYGWAYGGEGIGRFGADGGYEFLGLPDGLTVDNWNTGDVDAEGYLWLATSGRRVNWAQIDVRAGSDTFGELVDSGMVERPAGVASSSVDWAFSPTDPTGLYLLGFGDGARTQLVLDRFDTGTHTREKVADLGTFEGVRAFGALYADADGFVYGSDNDSGTIVRADIAAGTADVFSAGPASSVNDGAACASTIIPLDFGDAPDSYGSLLADDGPRHALREWTEDVAPLQLGSSVTREPDALTADADDALATAPEAIAGVPTSVEVEVTNSTDTGALLSAWFDTAIDGAFDETDAIAPVEIPAGSGTTTVSLELPAASAHGESWLRLRLADADTLTPMGPASGGEVEDWPVQVSAGTPGITVVKDVAEATFAAAGDTLDYSVEVTNSGDVPLTEVEVADPLCTLSGGRDTLDVAESTTFTCTYEVTAEDVSAESVVNTVSATGSDQFGTVATASDDATATYELTEPTEDPTDEPSGPSDPLEPSDGPETEAPTADSTENAAGTTDTATGTGSLPRTGASPGMLAAIGAALLAALTGATLLIMRRRAIG</sequence>
<evidence type="ECO:0000256" key="3">
    <source>
        <dbReference type="ARBA" id="ARBA00022729"/>
    </source>
</evidence>
<dbReference type="InterPro" id="IPR047589">
    <property type="entry name" value="DUF11_rpt"/>
</dbReference>
<dbReference type="Pfam" id="PF20009">
    <property type="entry name" value="GEVED"/>
    <property type="match status" value="1"/>
</dbReference>
<keyword evidence="2" id="KW-0964">Secreted</keyword>